<dbReference type="PANTHER" id="PTHR35339:SF4">
    <property type="entry name" value="LINALOOL DEHYDRATASE_ISOMERASE DOMAIN-CONTAINING PROTEIN"/>
    <property type="match status" value="1"/>
</dbReference>
<dbReference type="Proteomes" id="UP000787472">
    <property type="component" value="Unassembled WGS sequence"/>
</dbReference>
<dbReference type="Pfam" id="PF10022">
    <property type="entry name" value="DUF2264"/>
    <property type="match status" value="1"/>
</dbReference>
<evidence type="ECO:0000259" key="1">
    <source>
        <dbReference type="Pfam" id="PF10022"/>
    </source>
</evidence>
<keyword evidence="3" id="KW-1185">Reference proteome</keyword>
<dbReference type="PANTHER" id="PTHR35339">
    <property type="entry name" value="LINALOOL DEHYDRATASE_ISOMERASE DOMAIN-CONTAINING PROTEIN"/>
    <property type="match status" value="1"/>
</dbReference>
<comment type="caution">
    <text evidence="2">The sequence shown here is derived from an EMBL/GenBank/DDBJ whole genome shotgun (WGS) entry which is preliminary data.</text>
</comment>
<name>A0A9E5JSD7_9GAMM</name>
<dbReference type="InterPro" id="IPR049349">
    <property type="entry name" value="DUF2264_N"/>
</dbReference>
<evidence type="ECO:0000313" key="3">
    <source>
        <dbReference type="Proteomes" id="UP000787472"/>
    </source>
</evidence>
<dbReference type="RefSeq" id="WP_167181935.1">
    <property type="nucleotide sequence ID" value="NZ_JAAONZ010000002.1"/>
</dbReference>
<feature type="domain" description="DUF2264" evidence="1">
    <location>
        <begin position="59"/>
        <end position="383"/>
    </location>
</feature>
<accession>A0A9E5JSD7</accession>
<organism evidence="2 3">
    <name type="scientific">Pseudomaricurvus hydrocarbonicus</name>
    <dbReference type="NCBI Taxonomy" id="1470433"/>
    <lineage>
        <taxon>Bacteria</taxon>
        <taxon>Pseudomonadati</taxon>
        <taxon>Pseudomonadota</taxon>
        <taxon>Gammaproteobacteria</taxon>
        <taxon>Cellvibrionales</taxon>
        <taxon>Cellvibrionaceae</taxon>
        <taxon>Pseudomaricurvus</taxon>
    </lineage>
</organism>
<proteinExistence type="predicted"/>
<protein>
    <submittedName>
        <fullName evidence="2">DUF2264 domain-containing protein</fullName>
    </submittedName>
</protein>
<evidence type="ECO:0000313" key="2">
    <source>
        <dbReference type="EMBL" id="NHO64678.1"/>
    </source>
</evidence>
<gene>
    <name evidence="2" type="ORF">G8770_03855</name>
</gene>
<dbReference type="EMBL" id="JAAONZ010000002">
    <property type="protein sequence ID" value="NHO64678.1"/>
    <property type="molecule type" value="Genomic_DNA"/>
</dbReference>
<reference evidence="2" key="1">
    <citation type="submission" date="2020-03" db="EMBL/GenBank/DDBJ databases">
        <authorList>
            <person name="Guo F."/>
        </authorList>
    </citation>
    <scope>NUCLEOTIDE SEQUENCE</scope>
    <source>
        <strain evidence="2">JCM 30134</strain>
    </source>
</reference>
<sequence>MINLTDLTRSYETQQQNFRRLRLRKRKFDQGDGAIKASFKDPSKPIAVKLDDLTVYFWRAHQHYQNTHNTAVHYPGLGSIYGADNDGLEGMSRLLPLWAAYITSPQAQPVLAEDMLRYIGRVLSRGTNPADPAYWGEITDRSTLICEAADIALAVWLVRGSVWLHLPKNDRVRILTWLKQVQGKKTADNNWHLFVVLIEKVIQSLDKSYQPEYMTQYQRIKSFYLGQGCFKDGENGQVDLYNAWGFHYCLYWLDQIDPDFDADFIKHSICEYSRWFQYLFTSNGCPLFGRSLCYRMAMPVPIQAANEYAPQEFSDGKILHILYSCWSFFINNGALKYGRPTQGVFEDDPTWLDPYTGPASAFWGTRSLVMYFYRSTAVDWTQTHLAPLPAEEEKKTLQVSSAGFCVTTEPSQKLSQVEFLRHYNRFYPQLVDTPSLKERIRALVLGISQRPTNNLLKKTVRVFDSRLSYYR</sequence>
<dbReference type="AlphaFoldDB" id="A0A9E5JSD7"/>
<dbReference type="InterPro" id="IPR016624">
    <property type="entry name" value="UCP014753"/>
</dbReference>